<evidence type="ECO:0000259" key="1">
    <source>
        <dbReference type="PROSITE" id="PS50213"/>
    </source>
</evidence>
<dbReference type="PROSITE" id="PS51257">
    <property type="entry name" value="PROKAR_LIPOPROTEIN"/>
    <property type="match status" value="1"/>
</dbReference>
<gene>
    <name evidence="2" type="ORF">EDD80_11086</name>
</gene>
<dbReference type="EMBL" id="SMAD01000010">
    <property type="protein sequence ID" value="TCS85888.1"/>
    <property type="molecule type" value="Genomic_DNA"/>
</dbReference>
<accession>A0A4R3KP42</accession>
<dbReference type="SMART" id="SM00554">
    <property type="entry name" value="FAS1"/>
    <property type="match status" value="1"/>
</dbReference>
<dbReference type="PROSITE" id="PS50213">
    <property type="entry name" value="FAS1"/>
    <property type="match status" value="1"/>
</dbReference>
<keyword evidence="3" id="KW-1185">Reference proteome</keyword>
<proteinExistence type="predicted"/>
<dbReference type="InterPro" id="IPR036378">
    <property type="entry name" value="FAS1_dom_sf"/>
</dbReference>
<dbReference type="Gene3D" id="2.30.180.10">
    <property type="entry name" value="FAS1 domain"/>
    <property type="match status" value="1"/>
</dbReference>
<protein>
    <submittedName>
        <fullName evidence="2">Fasciclin domain-containing protein</fullName>
    </submittedName>
</protein>
<organism evidence="2 3">
    <name type="scientific">Anseongella ginsenosidimutans</name>
    <dbReference type="NCBI Taxonomy" id="496056"/>
    <lineage>
        <taxon>Bacteria</taxon>
        <taxon>Pseudomonadati</taxon>
        <taxon>Bacteroidota</taxon>
        <taxon>Sphingobacteriia</taxon>
        <taxon>Sphingobacteriales</taxon>
        <taxon>Sphingobacteriaceae</taxon>
        <taxon>Anseongella</taxon>
    </lineage>
</organism>
<evidence type="ECO:0000313" key="2">
    <source>
        <dbReference type="EMBL" id="TCS85888.1"/>
    </source>
</evidence>
<dbReference type="Proteomes" id="UP000295807">
    <property type="component" value="Unassembled WGS sequence"/>
</dbReference>
<dbReference type="Pfam" id="PF02469">
    <property type="entry name" value="Fasciclin"/>
    <property type="match status" value="1"/>
</dbReference>
<dbReference type="AlphaFoldDB" id="A0A4R3KP42"/>
<evidence type="ECO:0000313" key="3">
    <source>
        <dbReference type="Proteomes" id="UP000295807"/>
    </source>
</evidence>
<comment type="caution">
    <text evidence="2">The sequence shown here is derived from an EMBL/GenBank/DDBJ whole genome shotgun (WGS) entry which is preliminary data.</text>
</comment>
<dbReference type="RefSeq" id="WP_158640571.1">
    <property type="nucleotide sequence ID" value="NZ_CP042432.1"/>
</dbReference>
<sequence>MKRSKFIYPVIVFCMLVSASCDDFEYKPAGPYEGKFDLSVNEFVTQRYDSLQMLNEALNITGLSETIESGQYTIFAPYNSSFESYLSDNDYQSLQDVPKDDLITLLQNHIISGKKKASAFPPDGRQFETLSGKLLAIHTAEDTRGLSTAYVIIAEGRTVLTSNIELRNVVLHAYQDDLLAD</sequence>
<dbReference type="SUPFAM" id="SSF82153">
    <property type="entry name" value="FAS1 domain"/>
    <property type="match status" value="1"/>
</dbReference>
<name>A0A4R3KP42_9SPHI</name>
<feature type="domain" description="FAS1" evidence="1">
    <location>
        <begin position="38"/>
        <end position="178"/>
    </location>
</feature>
<dbReference type="InterPro" id="IPR000782">
    <property type="entry name" value="FAS1_domain"/>
</dbReference>
<reference evidence="2 3" key="1">
    <citation type="submission" date="2019-03" db="EMBL/GenBank/DDBJ databases">
        <title>Genomic Encyclopedia of Type Strains, Phase IV (KMG-IV): sequencing the most valuable type-strain genomes for metagenomic binning, comparative biology and taxonomic classification.</title>
        <authorList>
            <person name="Goeker M."/>
        </authorList>
    </citation>
    <scope>NUCLEOTIDE SEQUENCE [LARGE SCALE GENOMIC DNA]</scope>
    <source>
        <strain evidence="2 3">DSM 21100</strain>
    </source>
</reference>